<comment type="caution">
    <text evidence="4">The sequence shown here is derived from an EMBL/GenBank/DDBJ whole genome shotgun (WGS) entry which is preliminary data.</text>
</comment>
<dbReference type="InterPro" id="IPR000868">
    <property type="entry name" value="Isochorismatase-like_dom"/>
</dbReference>
<dbReference type="Pfam" id="PF00857">
    <property type="entry name" value="Isochorismatase"/>
    <property type="match status" value="1"/>
</dbReference>
<dbReference type="SUPFAM" id="SSF52499">
    <property type="entry name" value="Isochorismatase-like hydrolases"/>
    <property type="match status" value="1"/>
</dbReference>
<keyword evidence="2" id="KW-0732">Signal</keyword>
<evidence type="ECO:0000313" key="5">
    <source>
        <dbReference type="Proteomes" id="UP000630923"/>
    </source>
</evidence>
<evidence type="ECO:0000256" key="1">
    <source>
        <dbReference type="ARBA" id="ARBA00022801"/>
    </source>
</evidence>
<organism evidence="4 5">
    <name type="scientific">Kordiimonas sediminis</name>
    <dbReference type="NCBI Taxonomy" id="1735581"/>
    <lineage>
        <taxon>Bacteria</taxon>
        <taxon>Pseudomonadati</taxon>
        <taxon>Pseudomonadota</taxon>
        <taxon>Alphaproteobacteria</taxon>
        <taxon>Kordiimonadales</taxon>
        <taxon>Kordiimonadaceae</taxon>
        <taxon>Kordiimonas</taxon>
    </lineage>
</organism>
<reference evidence="4" key="1">
    <citation type="journal article" date="2014" name="Int. J. Syst. Evol. Microbiol.">
        <title>Complete genome sequence of Corynebacterium casei LMG S-19264T (=DSM 44701T), isolated from a smear-ripened cheese.</title>
        <authorList>
            <consortium name="US DOE Joint Genome Institute (JGI-PGF)"/>
            <person name="Walter F."/>
            <person name="Albersmeier A."/>
            <person name="Kalinowski J."/>
            <person name="Ruckert C."/>
        </authorList>
    </citation>
    <scope>NUCLEOTIDE SEQUENCE</scope>
    <source>
        <strain evidence="4">KCTC 42590</strain>
    </source>
</reference>
<keyword evidence="1" id="KW-0378">Hydrolase</keyword>
<feature type="signal peptide" evidence="2">
    <location>
        <begin position="1"/>
        <end position="34"/>
    </location>
</feature>
<proteinExistence type="predicted"/>
<protein>
    <submittedName>
        <fullName evidence="4">Isochorismatase</fullName>
    </submittedName>
</protein>
<evidence type="ECO:0000259" key="3">
    <source>
        <dbReference type="Pfam" id="PF00857"/>
    </source>
</evidence>
<dbReference type="InterPro" id="IPR050272">
    <property type="entry name" value="Isochorismatase-like_hydrls"/>
</dbReference>
<gene>
    <name evidence="4" type="ORF">GCM10017044_28450</name>
</gene>
<accession>A0A919AY44</accession>
<dbReference type="CDD" id="cd00431">
    <property type="entry name" value="cysteine_hydrolases"/>
    <property type="match status" value="1"/>
</dbReference>
<dbReference type="Gene3D" id="3.40.50.850">
    <property type="entry name" value="Isochorismatase-like"/>
    <property type="match status" value="1"/>
</dbReference>
<dbReference type="PANTHER" id="PTHR43540:SF6">
    <property type="entry name" value="ISOCHORISMATASE-LIKE DOMAIN-CONTAINING PROTEIN"/>
    <property type="match status" value="1"/>
</dbReference>
<keyword evidence="5" id="KW-1185">Reference proteome</keyword>
<name>A0A919AY44_9PROT</name>
<dbReference type="InterPro" id="IPR036380">
    <property type="entry name" value="Isochorismatase-like_sf"/>
</dbReference>
<dbReference type="EMBL" id="BNCI01000002">
    <property type="protein sequence ID" value="GHF31271.1"/>
    <property type="molecule type" value="Genomic_DNA"/>
</dbReference>
<dbReference type="GO" id="GO:0016787">
    <property type="term" value="F:hydrolase activity"/>
    <property type="evidence" value="ECO:0007669"/>
    <property type="project" value="UniProtKB-KW"/>
</dbReference>
<dbReference type="Proteomes" id="UP000630923">
    <property type="component" value="Unassembled WGS sequence"/>
</dbReference>
<dbReference type="PANTHER" id="PTHR43540">
    <property type="entry name" value="PEROXYUREIDOACRYLATE/UREIDOACRYLATE AMIDOHYDROLASE-RELATED"/>
    <property type="match status" value="1"/>
</dbReference>
<reference evidence="4" key="2">
    <citation type="submission" date="2020-09" db="EMBL/GenBank/DDBJ databases">
        <authorList>
            <person name="Sun Q."/>
            <person name="Kim S."/>
        </authorList>
    </citation>
    <scope>NUCLEOTIDE SEQUENCE</scope>
    <source>
        <strain evidence="4">KCTC 42590</strain>
    </source>
</reference>
<sequence length="262" mass="28528">MKKQFSRTFARTVTLALSSAAALAVSIGTSSAFADDSGLPDMGFDIVPGRTALVVTDPQNDFLSPDGVTWGVVGKNVQENGTVQNIDDLFSTAKMTDMPVFVSPHYYYPHDHAWKFEGALEHLMHKIGMFDRKSPLSTEGFEGSGADWLPQYKKYINDDKTVVTSPHKVFGPESNDLVLQLRKQGIDKVILSGMSANLCTESHMRALVEEGFEVMVVTDATAAAQVPGYDGYEAAKINFRMIASHVAETDATVAAMKKAARK</sequence>
<evidence type="ECO:0000313" key="4">
    <source>
        <dbReference type="EMBL" id="GHF31271.1"/>
    </source>
</evidence>
<dbReference type="RefSeq" id="WP_191254067.1">
    <property type="nucleotide sequence ID" value="NZ_BNCI01000002.1"/>
</dbReference>
<evidence type="ECO:0000256" key="2">
    <source>
        <dbReference type="SAM" id="SignalP"/>
    </source>
</evidence>
<feature type="domain" description="Isochorismatase-like" evidence="3">
    <location>
        <begin position="51"/>
        <end position="228"/>
    </location>
</feature>
<dbReference type="AlphaFoldDB" id="A0A919AY44"/>
<feature type="chain" id="PRO_5036862380" evidence="2">
    <location>
        <begin position="35"/>
        <end position="262"/>
    </location>
</feature>